<dbReference type="AlphaFoldDB" id="A0A164F629"/>
<proteinExistence type="predicted"/>
<accession>A0A164F629</accession>
<reference evidence="2 3" key="1">
    <citation type="submission" date="2016-03" db="EMBL/GenBank/DDBJ databases">
        <title>EvidentialGene: Evidence-directed Construction of Genes on Genomes.</title>
        <authorList>
            <person name="Gilbert D.G."/>
            <person name="Choi J.-H."/>
            <person name="Mockaitis K."/>
            <person name="Colbourne J."/>
            <person name="Pfrender M."/>
        </authorList>
    </citation>
    <scope>NUCLEOTIDE SEQUENCE [LARGE SCALE GENOMIC DNA]</scope>
    <source>
        <strain evidence="2 3">Xinb3</strain>
        <tissue evidence="2">Complete organism</tissue>
    </source>
</reference>
<organism evidence="2 3">
    <name type="scientific">Daphnia magna</name>
    <dbReference type="NCBI Taxonomy" id="35525"/>
    <lineage>
        <taxon>Eukaryota</taxon>
        <taxon>Metazoa</taxon>
        <taxon>Ecdysozoa</taxon>
        <taxon>Arthropoda</taxon>
        <taxon>Crustacea</taxon>
        <taxon>Branchiopoda</taxon>
        <taxon>Diplostraca</taxon>
        <taxon>Cladocera</taxon>
        <taxon>Anomopoda</taxon>
        <taxon>Daphniidae</taxon>
        <taxon>Daphnia</taxon>
    </lineage>
</organism>
<comment type="caution">
    <text evidence="2">The sequence shown here is derived from an EMBL/GenBank/DDBJ whole genome shotgun (WGS) entry which is preliminary data.</text>
</comment>
<name>A0A164F629_9CRUS</name>
<dbReference type="Proteomes" id="UP000076858">
    <property type="component" value="Unassembled WGS sequence"/>
</dbReference>
<gene>
    <name evidence="2" type="ORF">APZ42_007655</name>
</gene>
<evidence type="ECO:0000256" key="1">
    <source>
        <dbReference type="SAM" id="SignalP"/>
    </source>
</evidence>
<keyword evidence="3" id="KW-1185">Reference proteome</keyword>
<dbReference type="OrthoDB" id="6388921at2759"/>
<protein>
    <submittedName>
        <fullName evidence="2">Uncharacterized protein</fullName>
    </submittedName>
</protein>
<evidence type="ECO:0000313" key="2">
    <source>
        <dbReference type="EMBL" id="KZR97461.1"/>
    </source>
</evidence>
<feature type="signal peptide" evidence="1">
    <location>
        <begin position="1"/>
        <end position="16"/>
    </location>
</feature>
<feature type="chain" id="PRO_5007849909" evidence="1">
    <location>
        <begin position="17"/>
        <end position="97"/>
    </location>
</feature>
<sequence>MPLLLLLLCLHLHARAFQTTVCDCAEPLNMGIIQFPDADCKPKMNSTGAVPVRYVVYSDERAAVKFPGFICAKWRNIHRVTMNFFGQTVVVPEKIPI</sequence>
<dbReference type="EMBL" id="LRGB01021353">
    <property type="protein sequence ID" value="KZR97461.1"/>
    <property type="molecule type" value="Genomic_DNA"/>
</dbReference>
<evidence type="ECO:0000313" key="3">
    <source>
        <dbReference type="Proteomes" id="UP000076858"/>
    </source>
</evidence>
<feature type="non-terminal residue" evidence="2">
    <location>
        <position position="97"/>
    </location>
</feature>
<keyword evidence="1" id="KW-0732">Signal</keyword>